<feature type="transmembrane region" description="Helical" evidence="8">
    <location>
        <begin position="242"/>
        <end position="260"/>
    </location>
</feature>
<evidence type="ECO:0000256" key="8">
    <source>
        <dbReference type="SAM" id="Phobius"/>
    </source>
</evidence>
<dbReference type="InterPro" id="IPR018584">
    <property type="entry name" value="GT87"/>
</dbReference>
<keyword evidence="3" id="KW-0808">Transferase</keyword>
<evidence type="ECO:0000256" key="4">
    <source>
        <dbReference type="ARBA" id="ARBA00022692"/>
    </source>
</evidence>
<keyword evidence="6 8" id="KW-0472">Membrane</keyword>
<feature type="transmembrane region" description="Helical" evidence="8">
    <location>
        <begin position="154"/>
        <end position="175"/>
    </location>
</feature>
<evidence type="ECO:0000256" key="1">
    <source>
        <dbReference type="ARBA" id="ARBA00004651"/>
    </source>
</evidence>
<protein>
    <submittedName>
        <fullName evidence="9">Membrane protein</fullName>
    </submittedName>
</protein>
<feature type="transmembrane region" description="Helical" evidence="8">
    <location>
        <begin position="69"/>
        <end position="91"/>
    </location>
</feature>
<comment type="similarity">
    <text evidence="7">Belongs to the glycosyltransferase 87 family.</text>
</comment>
<dbReference type="RefSeq" id="WP_203797051.1">
    <property type="nucleotide sequence ID" value="NZ_BAAAQE010000027.1"/>
</dbReference>
<comment type="caution">
    <text evidence="9">The sequence shown here is derived from an EMBL/GenBank/DDBJ whole genome shotgun (WGS) entry which is preliminary data.</text>
</comment>
<evidence type="ECO:0000256" key="5">
    <source>
        <dbReference type="ARBA" id="ARBA00022989"/>
    </source>
</evidence>
<feature type="transmembrane region" description="Helical" evidence="8">
    <location>
        <begin position="272"/>
        <end position="305"/>
    </location>
</feature>
<keyword evidence="10" id="KW-1185">Reference proteome</keyword>
<evidence type="ECO:0000256" key="7">
    <source>
        <dbReference type="ARBA" id="ARBA00024033"/>
    </source>
</evidence>
<dbReference type="Proteomes" id="UP000612282">
    <property type="component" value="Unassembled WGS sequence"/>
</dbReference>
<sequence length="374" mass="39692">MPVARQRALWALAMVVAAVQVWAGLHLTSGASLADLRVYLGSLETLHAGGALYDYAAPGTGAPFTYPPFAALVFAPLPLLPFVVVATLWTAGTLAAVAGIARLVRPAGAAFVALALVASAPVSSNLRYGQISVFLVLLVLADALRVVPERYRGIATGVAGAIKLTPLIFVPYYWFSGQRRTAITSVVSFVTATALAWIVLPAESTRFWFTTLFNVNRVGNISTGGNQSLNGVLLRWDIDDHIRTPVVALIGAVVVILALWRATRAHRAGDDLTAAVLVGAAGLVFSPVSWTHHQIWLVLAAFLVVSRRTGVNVLWTVLALAIMIVPVLRIAEVLSDEVITGNARVWLAVAVAALIPFRHVSAPMTPSPLRVTAP</sequence>
<keyword evidence="4 8" id="KW-0812">Transmembrane</keyword>
<gene>
    <name evidence="9" type="ORF">Aco03nite_041750</name>
</gene>
<feature type="transmembrane region" description="Helical" evidence="8">
    <location>
        <begin position="103"/>
        <end position="122"/>
    </location>
</feature>
<reference evidence="9 10" key="1">
    <citation type="submission" date="2021-01" db="EMBL/GenBank/DDBJ databases">
        <title>Whole genome shotgun sequence of Actinoplanes couchii NBRC 106145.</title>
        <authorList>
            <person name="Komaki H."/>
            <person name="Tamura T."/>
        </authorList>
    </citation>
    <scope>NUCLEOTIDE SEQUENCE [LARGE SCALE GENOMIC DNA]</scope>
    <source>
        <strain evidence="9 10">NBRC 106145</strain>
    </source>
</reference>
<comment type="subcellular location">
    <subcellularLocation>
        <location evidence="1">Cell membrane</location>
        <topology evidence="1">Multi-pass membrane protein</topology>
    </subcellularLocation>
</comment>
<accession>A0ABQ3XBA9</accession>
<organism evidence="9 10">
    <name type="scientific">Actinoplanes couchii</name>
    <dbReference type="NCBI Taxonomy" id="403638"/>
    <lineage>
        <taxon>Bacteria</taxon>
        <taxon>Bacillati</taxon>
        <taxon>Actinomycetota</taxon>
        <taxon>Actinomycetes</taxon>
        <taxon>Micromonosporales</taxon>
        <taxon>Micromonosporaceae</taxon>
        <taxon>Actinoplanes</taxon>
    </lineage>
</organism>
<proteinExistence type="inferred from homology"/>
<feature type="transmembrane region" description="Helical" evidence="8">
    <location>
        <begin position="343"/>
        <end position="360"/>
    </location>
</feature>
<keyword evidence="5 8" id="KW-1133">Transmembrane helix</keyword>
<evidence type="ECO:0000256" key="6">
    <source>
        <dbReference type="ARBA" id="ARBA00023136"/>
    </source>
</evidence>
<feature type="transmembrane region" description="Helical" evidence="8">
    <location>
        <begin position="312"/>
        <end position="331"/>
    </location>
</feature>
<dbReference type="Pfam" id="PF09594">
    <property type="entry name" value="GT87"/>
    <property type="match status" value="1"/>
</dbReference>
<evidence type="ECO:0000313" key="9">
    <source>
        <dbReference type="EMBL" id="GID55771.1"/>
    </source>
</evidence>
<evidence type="ECO:0000313" key="10">
    <source>
        <dbReference type="Proteomes" id="UP000612282"/>
    </source>
</evidence>
<name>A0ABQ3XBA9_9ACTN</name>
<feature type="transmembrane region" description="Helical" evidence="8">
    <location>
        <begin position="181"/>
        <end position="200"/>
    </location>
</feature>
<dbReference type="EMBL" id="BOMG01000053">
    <property type="protein sequence ID" value="GID55771.1"/>
    <property type="molecule type" value="Genomic_DNA"/>
</dbReference>
<evidence type="ECO:0000256" key="2">
    <source>
        <dbReference type="ARBA" id="ARBA00022475"/>
    </source>
</evidence>
<evidence type="ECO:0000256" key="3">
    <source>
        <dbReference type="ARBA" id="ARBA00022679"/>
    </source>
</evidence>
<keyword evidence="2" id="KW-1003">Cell membrane</keyword>